<dbReference type="InterPro" id="IPR014914">
    <property type="entry name" value="RES_dom"/>
</dbReference>
<organism evidence="2 3">
    <name type="scientific">Lichenicola cladoniae</name>
    <dbReference type="NCBI Taxonomy" id="1484109"/>
    <lineage>
        <taxon>Bacteria</taxon>
        <taxon>Pseudomonadati</taxon>
        <taxon>Pseudomonadota</taxon>
        <taxon>Alphaproteobacteria</taxon>
        <taxon>Acetobacterales</taxon>
        <taxon>Acetobacteraceae</taxon>
        <taxon>Lichenicola</taxon>
    </lineage>
</organism>
<dbReference type="EMBL" id="CP053708">
    <property type="protein sequence ID" value="QKE89701.1"/>
    <property type="molecule type" value="Genomic_DNA"/>
</dbReference>
<proteinExistence type="predicted"/>
<evidence type="ECO:0000259" key="1">
    <source>
        <dbReference type="SMART" id="SM00953"/>
    </source>
</evidence>
<dbReference type="Pfam" id="PF08808">
    <property type="entry name" value="RES"/>
    <property type="match status" value="1"/>
</dbReference>
<dbReference type="KEGG" id="lck:HN018_06285"/>
<feature type="domain" description="RES" evidence="1">
    <location>
        <begin position="96"/>
        <end position="226"/>
    </location>
</feature>
<keyword evidence="3" id="KW-1185">Reference proteome</keyword>
<reference evidence="2 3" key="1">
    <citation type="journal article" date="2014" name="World J. Microbiol. Biotechnol.">
        <title>Biodiversity and physiological characteristics of Antarctic and Arctic lichens-associated bacteria.</title>
        <authorList>
            <person name="Lee Y.M."/>
            <person name="Kim E.H."/>
            <person name="Lee H.K."/>
            <person name="Hong S.G."/>
        </authorList>
    </citation>
    <scope>NUCLEOTIDE SEQUENCE [LARGE SCALE GENOMIC DNA]</scope>
    <source>
        <strain evidence="2 3">PAMC 26569</strain>
    </source>
</reference>
<protein>
    <submittedName>
        <fullName evidence="2">RES family NAD+ phosphorylase</fullName>
    </submittedName>
</protein>
<dbReference type="AlphaFoldDB" id="A0A6M8HN27"/>
<dbReference type="Proteomes" id="UP000500767">
    <property type="component" value="Chromosome"/>
</dbReference>
<name>A0A6M8HN27_9PROT</name>
<evidence type="ECO:0000313" key="2">
    <source>
        <dbReference type="EMBL" id="QKE89701.1"/>
    </source>
</evidence>
<sequence>MAEAQPAAPDLEALDVAASPKLTNIACFDTIRLIPSGRLKPPVLAPLAATDQALQELAALEGVTNSRIQASGSGMPDLDPRELVFGRPNDSFVNAAFTHVRPGGNRFNDGLRGAWYCGFDVATSLGEVTYHLTRELDAIGRYDNVTDYAEMIADFIGPFHDLTEPSLGTQPYLGPDVALAYPSGQVLARQLRQQGSNGLIYPSVRYAGGTCLAAFRPSLVQNLRQGSLWRLTWAGSRTPEVSRPAGTPPLSTC</sequence>
<gene>
    <name evidence="2" type="ORF">HN018_06285</name>
</gene>
<dbReference type="SMART" id="SM00953">
    <property type="entry name" value="RES"/>
    <property type="match status" value="1"/>
</dbReference>
<evidence type="ECO:0000313" key="3">
    <source>
        <dbReference type="Proteomes" id="UP000500767"/>
    </source>
</evidence>
<dbReference type="RefSeq" id="WP_171834689.1">
    <property type="nucleotide sequence ID" value="NZ_CP053708.1"/>
</dbReference>
<accession>A0A6M8HN27</accession>